<sequence length="356" mass="39797">MKKLLLPGFFLSLTTLFVCSQAFALADIEITGEADLNASIYSLPTADRGESVFSIPSLLLDFNVPLKEGNLLFVSFEGAEKRDDQSKPFTVQTREAYLDLVSIFEGMHGLRLGLIPTSWQEAQYQEWDYRFLGPTGWVITEKWKYLYYSDLGVSFMSELPVDMGEWALSVVNGQGRDTAEPQPHKESALFLRFTKWNPWTFTANYSRGTYDKYDASVNLRERIQASALFKTEDDHWRVGLEFLDTHDPADAITNLKMAEGVDVTSLTGQAVHGQGGSLFGIVSTGPKAEVMLRWDYLNAVVGASGKELNTWLTSLAYQVTSDVKAAFAADYTKYGENYGKGIRDNSKIEIAAQVLF</sequence>
<gene>
    <name evidence="2" type="ORF">NWE73_16495</name>
</gene>
<evidence type="ECO:0000256" key="1">
    <source>
        <dbReference type="SAM" id="SignalP"/>
    </source>
</evidence>
<feature type="chain" id="PRO_5046115390" evidence="1">
    <location>
        <begin position="27"/>
        <end position="356"/>
    </location>
</feature>
<name>A0ABT6DPY1_9BACT</name>
<proteinExistence type="predicted"/>
<comment type="caution">
    <text evidence="2">The sequence shown here is derived from an EMBL/GenBank/DDBJ whole genome shotgun (WGS) entry which is preliminary data.</text>
</comment>
<keyword evidence="1" id="KW-0732">Signal</keyword>
<evidence type="ECO:0000313" key="2">
    <source>
        <dbReference type="EMBL" id="MDG0817984.1"/>
    </source>
</evidence>
<dbReference type="SUPFAM" id="SSF56935">
    <property type="entry name" value="Porins"/>
    <property type="match status" value="1"/>
</dbReference>
<dbReference type="EMBL" id="JANRMI010000005">
    <property type="protein sequence ID" value="MDG0817984.1"/>
    <property type="molecule type" value="Genomic_DNA"/>
</dbReference>
<keyword evidence="3" id="KW-1185">Reference proteome</keyword>
<protein>
    <submittedName>
        <fullName evidence="2">Uncharacterized protein</fullName>
    </submittedName>
</protein>
<feature type="signal peptide" evidence="1">
    <location>
        <begin position="1"/>
        <end position="26"/>
    </location>
</feature>
<reference evidence="2" key="1">
    <citation type="submission" date="2022-08" db="EMBL/GenBank/DDBJ databases">
        <title>Novel Bdellovibrio Species Isolated from Svalbard: Designation Bdellovibrio svalbardensis.</title>
        <authorList>
            <person name="Mitchell R.J."/>
            <person name="Choi S.Y."/>
        </authorList>
    </citation>
    <scope>NUCLEOTIDE SEQUENCE</scope>
    <source>
        <strain evidence="2">PAP01</strain>
    </source>
</reference>
<organism evidence="2 3">
    <name type="scientific">Bdellovibrio svalbardensis</name>
    <dbReference type="NCBI Taxonomy" id="2972972"/>
    <lineage>
        <taxon>Bacteria</taxon>
        <taxon>Pseudomonadati</taxon>
        <taxon>Bdellovibrionota</taxon>
        <taxon>Bdellovibrionia</taxon>
        <taxon>Bdellovibrionales</taxon>
        <taxon>Pseudobdellovibrionaceae</taxon>
        <taxon>Bdellovibrio</taxon>
    </lineage>
</organism>
<accession>A0ABT6DPY1</accession>
<dbReference type="RefSeq" id="WP_277579460.1">
    <property type="nucleotide sequence ID" value="NZ_JANRMI010000005.1"/>
</dbReference>
<dbReference type="Proteomes" id="UP001152321">
    <property type="component" value="Unassembled WGS sequence"/>
</dbReference>
<evidence type="ECO:0000313" key="3">
    <source>
        <dbReference type="Proteomes" id="UP001152321"/>
    </source>
</evidence>